<dbReference type="Gramene" id="OMERI08G10740.1">
    <property type="protein sequence ID" value="OMERI08G10740.1"/>
    <property type="gene ID" value="OMERI08G10740"/>
</dbReference>
<keyword evidence="7" id="KW-0057">Aromatic amino acid biosynthesis</keyword>
<dbReference type="InterPro" id="IPR013785">
    <property type="entry name" value="Aldolase_TIM"/>
</dbReference>
<keyword evidence="6" id="KW-0822">Tryptophan biosynthesis</keyword>
<dbReference type="Proteomes" id="UP000008021">
    <property type="component" value="Chromosome 8"/>
</dbReference>
<dbReference type="GO" id="GO:0004640">
    <property type="term" value="F:phosphoribosylanthranilate isomerase activity"/>
    <property type="evidence" value="ECO:0007669"/>
    <property type="project" value="TreeGrafter"/>
</dbReference>
<dbReference type="InterPro" id="IPR013798">
    <property type="entry name" value="Indole-3-glycerol_P_synth_dom"/>
</dbReference>
<evidence type="ECO:0000256" key="1">
    <source>
        <dbReference type="ARBA" id="ARBA00001633"/>
    </source>
</evidence>
<comment type="pathway">
    <text evidence="2">Amino-acid biosynthesis; L-tryptophan biosynthesis; L-tryptophan from chorismate: step 4/5.</text>
</comment>
<keyword evidence="11" id="KW-1185">Reference proteome</keyword>
<dbReference type="SUPFAM" id="SSF51366">
    <property type="entry name" value="Ribulose-phoshate binding barrel"/>
    <property type="match status" value="1"/>
</dbReference>
<dbReference type="Gene3D" id="3.20.20.70">
    <property type="entry name" value="Aldolase class I"/>
    <property type="match status" value="1"/>
</dbReference>
<protein>
    <recommendedName>
        <fullName evidence="3">indole-3-glycerol-phosphate synthase</fullName>
        <ecNumber evidence="3">4.1.1.48</ecNumber>
    </recommendedName>
</protein>
<dbReference type="GO" id="GO:0004425">
    <property type="term" value="F:indole-3-glycerol-phosphate synthase activity"/>
    <property type="evidence" value="ECO:0007669"/>
    <property type="project" value="UniProtKB-EC"/>
</dbReference>
<dbReference type="Pfam" id="PF00218">
    <property type="entry name" value="IGPS"/>
    <property type="match status" value="1"/>
</dbReference>
<dbReference type="PANTHER" id="PTHR22854:SF14">
    <property type="entry name" value="INDOLE-3-GLYCEROL-PHOSPHATE SYNTHASE"/>
    <property type="match status" value="1"/>
</dbReference>
<dbReference type="GO" id="GO:0000162">
    <property type="term" value="P:L-tryptophan biosynthetic process"/>
    <property type="evidence" value="ECO:0007669"/>
    <property type="project" value="UniProtKB-UniPathway"/>
</dbReference>
<comment type="catalytic activity">
    <reaction evidence="1">
        <text>1-(2-carboxyphenylamino)-1-deoxy-D-ribulose 5-phosphate + H(+) = (1S,2R)-1-C-(indol-3-yl)glycerol 3-phosphate + CO2 + H2O</text>
        <dbReference type="Rhea" id="RHEA:23476"/>
        <dbReference type="ChEBI" id="CHEBI:15377"/>
        <dbReference type="ChEBI" id="CHEBI:15378"/>
        <dbReference type="ChEBI" id="CHEBI:16526"/>
        <dbReference type="ChEBI" id="CHEBI:58613"/>
        <dbReference type="ChEBI" id="CHEBI:58866"/>
        <dbReference type="EC" id="4.1.1.48"/>
    </reaction>
</comment>
<evidence type="ECO:0000256" key="7">
    <source>
        <dbReference type="ARBA" id="ARBA00023141"/>
    </source>
</evidence>
<dbReference type="AlphaFoldDB" id="A0A0E0EKZ1"/>
<evidence type="ECO:0000256" key="4">
    <source>
        <dbReference type="ARBA" id="ARBA00022605"/>
    </source>
</evidence>
<evidence type="ECO:0000256" key="8">
    <source>
        <dbReference type="ARBA" id="ARBA00023239"/>
    </source>
</evidence>
<sequence>RKAKKPLQKVIESSQHAPPARDFVGVLTTAYRRNGADRQGEEGIAEQRRAREDFNPVEIAQSYEKNGAACLSIPTDEKHFQKESLAFW</sequence>
<name>A0A0E0EKZ1_9ORYZ</name>
<dbReference type="STRING" id="40149.A0A0E0EKZ1"/>
<dbReference type="InterPro" id="IPR045186">
    <property type="entry name" value="Indole-3-glycerol_P_synth"/>
</dbReference>
<dbReference type="PANTHER" id="PTHR22854">
    <property type="entry name" value="TRYPTOPHAN BIOSYNTHESIS PROTEIN"/>
    <property type="match status" value="1"/>
</dbReference>
<dbReference type="EnsemblPlants" id="OMERI08G10740.1">
    <property type="protein sequence ID" value="OMERI08G10740.1"/>
    <property type="gene ID" value="OMERI08G10740"/>
</dbReference>
<evidence type="ECO:0000256" key="6">
    <source>
        <dbReference type="ARBA" id="ARBA00022822"/>
    </source>
</evidence>
<keyword evidence="5" id="KW-0210">Decarboxylase</keyword>
<evidence type="ECO:0000256" key="3">
    <source>
        <dbReference type="ARBA" id="ARBA00012362"/>
    </source>
</evidence>
<evidence type="ECO:0000313" key="11">
    <source>
        <dbReference type="Proteomes" id="UP000008021"/>
    </source>
</evidence>
<dbReference type="UniPathway" id="UPA00035">
    <property type="reaction ID" value="UER00043"/>
</dbReference>
<keyword evidence="4" id="KW-0028">Amino-acid biosynthesis</keyword>
<dbReference type="EC" id="4.1.1.48" evidence="3"/>
<reference evidence="10" key="1">
    <citation type="submission" date="2015-04" db="UniProtKB">
        <authorList>
            <consortium name="EnsemblPlants"/>
        </authorList>
    </citation>
    <scope>IDENTIFICATION</scope>
</reference>
<dbReference type="InterPro" id="IPR011060">
    <property type="entry name" value="RibuloseP-bd_barrel"/>
</dbReference>
<evidence type="ECO:0000259" key="9">
    <source>
        <dbReference type="Pfam" id="PF00218"/>
    </source>
</evidence>
<evidence type="ECO:0000313" key="10">
    <source>
        <dbReference type="EnsemblPlants" id="OMERI08G10740.1"/>
    </source>
</evidence>
<dbReference type="eggNOG" id="KOG4201">
    <property type="taxonomic scope" value="Eukaryota"/>
</dbReference>
<dbReference type="HOGENOM" id="CLU_2475519_0_0_1"/>
<organism evidence="10">
    <name type="scientific">Oryza meridionalis</name>
    <dbReference type="NCBI Taxonomy" id="40149"/>
    <lineage>
        <taxon>Eukaryota</taxon>
        <taxon>Viridiplantae</taxon>
        <taxon>Streptophyta</taxon>
        <taxon>Embryophyta</taxon>
        <taxon>Tracheophyta</taxon>
        <taxon>Spermatophyta</taxon>
        <taxon>Magnoliopsida</taxon>
        <taxon>Liliopsida</taxon>
        <taxon>Poales</taxon>
        <taxon>Poaceae</taxon>
        <taxon>BOP clade</taxon>
        <taxon>Oryzoideae</taxon>
        <taxon>Oryzeae</taxon>
        <taxon>Oryzinae</taxon>
        <taxon>Oryza</taxon>
    </lineage>
</organism>
<reference evidence="10" key="2">
    <citation type="submission" date="2018-05" db="EMBL/GenBank/DDBJ databases">
        <title>OmerRS3 (Oryza meridionalis Reference Sequence Version 3).</title>
        <authorList>
            <person name="Zhang J."/>
            <person name="Kudrna D."/>
            <person name="Lee S."/>
            <person name="Talag J."/>
            <person name="Welchert J."/>
            <person name="Wing R.A."/>
        </authorList>
    </citation>
    <scope>NUCLEOTIDE SEQUENCE [LARGE SCALE GENOMIC DNA]</scope>
    <source>
        <strain evidence="10">cv. OR44</strain>
    </source>
</reference>
<accession>A0A0E0EKZ1</accession>
<proteinExistence type="predicted"/>
<evidence type="ECO:0000256" key="2">
    <source>
        <dbReference type="ARBA" id="ARBA00004696"/>
    </source>
</evidence>
<feature type="domain" description="Indole-3-glycerol phosphate synthase" evidence="9">
    <location>
        <begin position="5"/>
        <end position="81"/>
    </location>
</feature>
<evidence type="ECO:0000256" key="5">
    <source>
        <dbReference type="ARBA" id="ARBA00022793"/>
    </source>
</evidence>
<keyword evidence="8" id="KW-0456">Lyase</keyword>